<accession>F8P6D2</accession>
<dbReference type="Proteomes" id="UP000008064">
    <property type="component" value="Unassembled WGS sequence"/>
</dbReference>
<gene>
    <name evidence="2" type="ORF">SERLADRAFT_475572</name>
</gene>
<feature type="compositionally biased region" description="Acidic residues" evidence="1">
    <location>
        <begin position="217"/>
        <end position="227"/>
    </location>
</feature>
<dbReference type="KEGG" id="sla:SERLADRAFT_475572"/>
<evidence type="ECO:0000313" key="2">
    <source>
        <dbReference type="EMBL" id="EGO20999.1"/>
    </source>
</evidence>
<dbReference type="EMBL" id="GL945439">
    <property type="protein sequence ID" value="EGO20999.1"/>
    <property type="molecule type" value="Genomic_DNA"/>
</dbReference>
<dbReference type="GeneID" id="18820657"/>
<feature type="compositionally biased region" description="Acidic residues" evidence="1">
    <location>
        <begin position="61"/>
        <end position="71"/>
    </location>
</feature>
<dbReference type="HOGENOM" id="CLU_940470_0_0_1"/>
<dbReference type="OrthoDB" id="3263748at2759"/>
<feature type="compositionally biased region" description="Polar residues" evidence="1">
    <location>
        <begin position="228"/>
        <end position="239"/>
    </location>
</feature>
<protein>
    <submittedName>
        <fullName evidence="2">Uncharacterized protein</fullName>
    </submittedName>
</protein>
<name>F8P6D2_SERL9</name>
<evidence type="ECO:0000256" key="1">
    <source>
        <dbReference type="SAM" id="MobiDB-lite"/>
    </source>
</evidence>
<proteinExistence type="predicted"/>
<dbReference type="RefSeq" id="XP_007321956.1">
    <property type="nucleotide sequence ID" value="XM_007321894.1"/>
</dbReference>
<organism>
    <name type="scientific">Serpula lacrymans var. lacrymans (strain S7.9)</name>
    <name type="common">Dry rot fungus</name>
    <dbReference type="NCBI Taxonomy" id="578457"/>
    <lineage>
        <taxon>Eukaryota</taxon>
        <taxon>Fungi</taxon>
        <taxon>Dikarya</taxon>
        <taxon>Basidiomycota</taxon>
        <taxon>Agaricomycotina</taxon>
        <taxon>Agaricomycetes</taxon>
        <taxon>Agaricomycetidae</taxon>
        <taxon>Boletales</taxon>
        <taxon>Coniophorineae</taxon>
        <taxon>Serpulaceae</taxon>
        <taxon>Serpula</taxon>
    </lineage>
</organism>
<dbReference type="AlphaFoldDB" id="F8P6D2"/>
<feature type="region of interest" description="Disordered" evidence="1">
    <location>
        <begin position="42"/>
        <end position="71"/>
    </location>
</feature>
<sequence>MSTESFDFLHLARSKLHTAIGGKDNCSLHRWVLLKNSIVRTPPKDGEVQNPMPDVNSVYSFDDEGDGDDEDDGVEEEIDSFMFPDASNLVDCGGADVNASEAEWLDSLLETLGEDGEDLEQIRVSVLPVEDDEDLQTSPLVSPMSSSDDLLNQLAYYSPPIAVPYPVPYPPFHPPLIRPCELGPIIDSPLLSSLPAYDDPLPYYDTDEIDDLSVPDAIEDTSDDESDIPSTPSLVRSSTQSFVDPASVPLPAERRRQRMQPHVYIGTMDPYFYPFELDPLPFPDEDRFASYNPIYSEC</sequence>
<feature type="region of interest" description="Disordered" evidence="1">
    <location>
        <begin position="217"/>
        <end position="239"/>
    </location>
</feature>
<reference evidence="2" key="1">
    <citation type="submission" date="2011-04" db="EMBL/GenBank/DDBJ databases">
        <title>Evolution of plant cell wall degrading machinery underlies the functional diversity of forest fungi.</title>
        <authorList>
            <consortium name="US DOE Joint Genome Institute (JGI-PGF)"/>
            <person name="Eastwood D.C."/>
            <person name="Floudas D."/>
            <person name="Binder M."/>
            <person name="Majcherczyk A."/>
            <person name="Schneider P."/>
            <person name="Aerts A."/>
            <person name="Asiegbu F.O."/>
            <person name="Baker S.E."/>
            <person name="Barry K."/>
            <person name="Bendiksby M."/>
            <person name="Blumentritt M."/>
            <person name="Coutinho P.M."/>
            <person name="Cullen D."/>
            <person name="Cullen D."/>
            <person name="Gathman A."/>
            <person name="Goodell B."/>
            <person name="Henrissat B."/>
            <person name="Ihrmark K."/>
            <person name="Kauserud H."/>
            <person name="Kohler A."/>
            <person name="LaButti K."/>
            <person name="Lapidus A."/>
            <person name="Lavin J.L."/>
            <person name="Lee Y.-H."/>
            <person name="Lindquist E."/>
            <person name="Lilly W."/>
            <person name="Lucas S."/>
            <person name="Morin E."/>
            <person name="Murat C."/>
            <person name="Oguiza J.A."/>
            <person name="Park J."/>
            <person name="Pisabarro A.G."/>
            <person name="Riley R."/>
            <person name="Rosling A."/>
            <person name="Salamov A."/>
            <person name="Schmidt O."/>
            <person name="Schmutz J."/>
            <person name="Skrede I."/>
            <person name="Stenlid J."/>
            <person name="Wiebenga A."/>
            <person name="Xie X."/>
            <person name="Kues U."/>
            <person name="Hibbett D.S."/>
            <person name="Hoffmeister D."/>
            <person name="Hogberg N."/>
            <person name="Martin F."/>
            <person name="Grigoriev I.V."/>
            <person name="Watkinson S.C."/>
        </authorList>
    </citation>
    <scope>NUCLEOTIDE SEQUENCE</scope>
    <source>
        <strain evidence="2">S7.9</strain>
    </source>
</reference>